<dbReference type="InterPro" id="IPR045864">
    <property type="entry name" value="aa-tRNA-synth_II/BPL/LPL"/>
</dbReference>
<keyword evidence="5 8" id="KW-0648">Protein biosynthesis</keyword>
<keyword evidence="6 8" id="KW-0030">Aminoacyl-tRNA synthetase</keyword>
<dbReference type="GO" id="GO:0004821">
    <property type="term" value="F:histidine-tRNA ligase activity"/>
    <property type="evidence" value="ECO:0007669"/>
    <property type="project" value="UniProtKB-UniRule"/>
</dbReference>
<dbReference type="InterPro" id="IPR036621">
    <property type="entry name" value="Anticodon-bd_dom_sf"/>
</dbReference>
<dbReference type="Gene3D" id="3.30.930.10">
    <property type="entry name" value="Bira Bifunctional Protein, Domain 2"/>
    <property type="match status" value="1"/>
</dbReference>
<comment type="similarity">
    <text evidence="1 8">Belongs to the class-II aminoacyl-tRNA synthetase family.</text>
</comment>
<comment type="catalytic activity">
    <reaction evidence="7 8">
        <text>tRNA(His) + L-histidine + ATP = L-histidyl-tRNA(His) + AMP + diphosphate + H(+)</text>
        <dbReference type="Rhea" id="RHEA:17313"/>
        <dbReference type="Rhea" id="RHEA-COMP:9665"/>
        <dbReference type="Rhea" id="RHEA-COMP:9689"/>
        <dbReference type="ChEBI" id="CHEBI:15378"/>
        <dbReference type="ChEBI" id="CHEBI:30616"/>
        <dbReference type="ChEBI" id="CHEBI:33019"/>
        <dbReference type="ChEBI" id="CHEBI:57595"/>
        <dbReference type="ChEBI" id="CHEBI:78442"/>
        <dbReference type="ChEBI" id="CHEBI:78527"/>
        <dbReference type="ChEBI" id="CHEBI:456215"/>
        <dbReference type="EC" id="6.1.1.21"/>
    </reaction>
</comment>
<feature type="binding site" evidence="9">
    <location>
        <position position="127"/>
    </location>
    <ligand>
        <name>L-histidine</name>
        <dbReference type="ChEBI" id="CHEBI:57595"/>
    </ligand>
</feature>
<comment type="subunit">
    <text evidence="8">Homodimer.</text>
</comment>
<name>A0A2M8EUN6_9BACT</name>
<proteinExistence type="inferred from homology"/>
<comment type="subcellular location">
    <subcellularLocation>
        <location evidence="8">Cytoplasm</location>
    </subcellularLocation>
</comment>
<protein>
    <recommendedName>
        <fullName evidence="8">Histidine--tRNA ligase</fullName>
        <ecNumber evidence="8">6.1.1.21</ecNumber>
    </recommendedName>
    <alternativeName>
        <fullName evidence="8">Histidyl-tRNA synthetase</fullName>
        <shortName evidence="8">HisRS</shortName>
    </alternativeName>
</protein>
<evidence type="ECO:0000256" key="6">
    <source>
        <dbReference type="ARBA" id="ARBA00023146"/>
    </source>
</evidence>
<evidence type="ECO:0000256" key="5">
    <source>
        <dbReference type="ARBA" id="ARBA00022917"/>
    </source>
</evidence>
<keyword evidence="8" id="KW-0963">Cytoplasm</keyword>
<dbReference type="Pfam" id="PF13393">
    <property type="entry name" value="tRNA-synt_His"/>
    <property type="match status" value="1"/>
</dbReference>
<dbReference type="GO" id="GO:0006427">
    <property type="term" value="P:histidyl-tRNA aminoacylation"/>
    <property type="evidence" value="ECO:0007669"/>
    <property type="project" value="UniProtKB-UniRule"/>
</dbReference>
<feature type="binding site" evidence="9">
    <location>
        <position position="131"/>
    </location>
    <ligand>
        <name>L-histidine</name>
        <dbReference type="ChEBI" id="CHEBI:57595"/>
    </ligand>
</feature>
<evidence type="ECO:0000256" key="4">
    <source>
        <dbReference type="ARBA" id="ARBA00022840"/>
    </source>
</evidence>
<evidence type="ECO:0000256" key="3">
    <source>
        <dbReference type="ARBA" id="ARBA00022741"/>
    </source>
</evidence>
<dbReference type="SUPFAM" id="SSF55681">
    <property type="entry name" value="Class II aaRS and biotin synthetases"/>
    <property type="match status" value="1"/>
</dbReference>
<dbReference type="GO" id="GO:0005524">
    <property type="term" value="F:ATP binding"/>
    <property type="evidence" value="ECO:0007669"/>
    <property type="project" value="UniProtKB-UniRule"/>
</dbReference>
<accession>A0A2M8EUN6</accession>
<reference evidence="12" key="1">
    <citation type="submission" date="2017-09" db="EMBL/GenBank/DDBJ databases">
        <title>Depth-based differentiation of microbial function through sediment-hosted aquifers and enrichment of novel symbionts in the deep terrestrial subsurface.</title>
        <authorList>
            <person name="Probst A.J."/>
            <person name="Ladd B."/>
            <person name="Jarett J.K."/>
            <person name="Geller-Mcgrath D.E."/>
            <person name="Sieber C.M.K."/>
            <person name="Emerson J.B."/>
            <person name="Anantharaman K."/>
            <person name="Thomas B.C."/>
            <person name="Malmstrom R."/>
            <person name="Stieglmeier M."/>
            <person name="Klingl A."/>
            <person name="Woyke T."/>
            <person name="Ryan C.M."/>
            <person name="Banfield J.F."/>
        </authorList>
    </citation>
    <scope>NUCLEOTIDE SEQUENCE [LARGE SCALE GENOMIC DNA]</scope>
</reference>
<feature type="domain" description="Aminoacyl-transfer RNA synthetases class-II family profile" evidence="10">
    <location>
        <begin position="31"/>
        <end position="382"/>
    </location>
</feature>
<dbReference type="PANTHER" id="PTHR43707">
    <property type="entry name" value="HISTIDYL-TRNA SYNTHETASE"/>
    <property type="match status" value="1"/>
</dbReference>
<evidence type="ECO:0000256" key="7">
    <source>
        <dbReference type="ARBA" id="ARBA00047639"/>
    </source>
</evidence>
<dbReference type="Gene3D" id="3.40.50.800">
    <property type="entry name" value="Anticodon-binding domain"/>
    <property type="match status" value="1"/>
</dbReference>
<evidence type="ECO:0000256" key="2">
    <source>
        <dbReference type="ARBA" id="ARBA00022598"/>
    </source>
</evidence>
<evidence type="ECO:0000259" key="10">
    <source>
        <dbReference type="PROSITE" id="PS50862"/>
    </source>
</evidence>
<dbReference type="InterPro" id="IPR004516">
    <property type="entry name" value="HisRS/HisZ"/>
</dbReference>
<feature type="binding site" evidence="9">
    <location>
        <position position="261"/>
    </location>
    <ligand>
        <name>L-histidine</name>
        <dbReference type="ChEBI" id="CHEBI:57595"/>
    </ligand>
</feature>
<sequence length="425" mass="48661">MSSSNLIQPVKGTRDFYPQDQAFQNWLYLKFKEVAELFGFQEYEGPIIESLDLYAAKSGEELVKKQAFTLADRSGNALTLRPEMTPTLARMVAQKARELTFPVKWFTFGRRFRYEKPQKGRAREFFQWDVDILGPENLEADAEVIAVAATLYQKLGLTPTEVKIKINDRKLLQDRFLTLEIPEENLVRVFRLADKKDKVTREDFIEMGQENGLSEDQTKAILQILEEKNAYLDSPWLVKIFDLLKKYGVSEYVEYDPGIVRGLEYYTRTVFEGWDVKGEFRAIWGGGRYDNLVADVGGKQKIPGVGFAMGDMVIAEVLKANNKYPTLLINKTQVLVTVFSPELYDKSLKIANVLREENINAETFLDPTAKIDKQLKYADKKGIPYVIIIGPVEAEQTLVVLKNLRTREQITILQADLVKKIKQTS</sequence>
<dbReference type="GO" id="GO:0005737">
    <property type="term" value="C:cytoplasm"/>
    <property type="evidence" value="ECO:0007669"/>
    <property type="project" value="UniProtKB-SubCell"/>
</dbReference>
<dbReference type="HAMAP" id="MF_00127">
    <property type="entry name" value="His_tRNA_synth"/>
    <property type="match status" value="1"/>
</dbReference>
<dbReference type="AlphaFoldDB" id="A0A2M8EUN6"/>
<dbReference type="InterPro" id="IPR015807">
    <property type="entry name" value="His-tRNA-ligase"/>
</dbReference>
<evidence type="ECO:0000256" key="9">
    <source>
        <dbReference type="PIRSR" id="PIRSR001549-1"/>
    </source>
</evidence>
<feature type="binding site" evidence="9">
    <location>
        <begin position="83"/>
        <end position="85"/>
    </location>
    <ligand>
        <name>L-histidine</name>
        <dbReference type="ChEBI" id="CHEBI:57595"/>
    </ligand>
</feature>
<dbReference type="EMBL" id="PFSE01000037">
    <property type="protein sequence ID" value="PJC28843.1"/>
    <property type="molecule type" value="Genomic_DNA"/>
</dbReference>
<keyword evidence="4 8" id="KW-0067">ATP-binding</keyword>
<dbReference type="PROSITE" id="PS50862">
    <property type="entry name" value="AA_TRNA_LIGASE_II"/>
    <property type="match status" value="1"/>
</dbReference>
<dbReference type="CDD" id="cd00773">
    <property type="entry name" value="HisRS-like_core"/>
    <property type="match status" value="1"/>
</dbReference>
<dbReference type="SUPFAM" id="SSF52954">
    <property type="entry name" value="Class II aaRS ABD-related"/>
    <property type="match status" value="1"/>
</dbReference>
<feature type="binding site" evidence="9">
    <location>
        <position position="113"/>
    </location>
    <ligand>
        <name>L-histidine</name>
        <dbReference type="ChEBI" id="CHEBI:57595"/>
    </ligand>
</feature>
<keyword evidence="3 8" id="KW-0547">Nucleotide-binding</keyword>
<dbReference type="PIRSF" id="PIRSF001549">
    <property type="entry name" value="His-tRNA_synth"/>
    <property type="match status" value="1"/>
</dbReference>
<keyword evidence="2 8" id="KW-0436">Ligase</keyword>
<dbReference type="PANTHER" id="PTHR43707:SF1">
    <property type="entry name" value="HISTIDINE--TRNA LIGASE, MITOCHONDRIAL-RELATED"/>
    <property type="match status" value="1"/>
</dbReference>
<evidence type="ECO:0000313" key="12">
    <source>
        <dbReference type="Proteomes" id="UP000230885"/>
    </source>
</evidence>
<dbReference type="Pfam" id="PF03129">
    <property type="entry name" value="HGTP_anticodon"/>
    <property type="match status" value="1"/>
</dbReference>
<evidence type="ECO:0000313" key="11">
    <source>
        <dbReference type="EMBL" id="PJC28843.1"/>
    </source>
</evidence>
<dbReference type="CDD" id="cd00859">
    <property type="entry name" value="HisRS_anticodon"/>
    <property type="match status" value="1"/>
</dbReference>
<dbReference type="InterPro" id="IPR006195">
    <property type="entry name" value="aa-tRNA-synth_II"/>
</dbReference>
<evidence type="ECO:0000256" key="1">
    <source>
        <dbReference type="ARBA" id="ARBA00008226"/>
    </source>
</evidence>
<comment type="caution">
    <text evidence="11">The sequence shown here is derived from an EMBL/GenBank/DDBJ whole genome shotgun (WGS) entry which is preliminary data.</text>
</comment>
<gene>
    <name evidence="8" type="primary">hisS</name>
    <name evidence="11" type="ORF">CO053_02375</name>
</gene>
<organism evidence="11 12">
    <name type="scientific">Candidatus Shapirobacteria bacterium CG_4_9_14_0_2_um_filter_40_11</name>
    <dbReference type="NCBI Taxonomy" id="1974876"/>
    <lineage>
        <taxon>Bacteria</taxon>
        <taxon>Candidatus Shapironibacteriota</taxon>
    </lineage>
</organism>
<dbReference type="Proteomes" id="UP000230885">
    <property type="component" value="Unassembled WGS sequence"/>
</dbReference>
<dbReference type="NCBIfam" id="TIGR00442">
    <property type="entry name" value="hisS"/>
    <property type="match status" value="1"/>
</dbReference>
<evidence type="ECO:0000256" key="8">
    <source>
        <dbReference type="HAMAP-Rule" id="MF_00127"/>
    </source>
</evidence>
<dbReference type="EC" id="6.1.1.21" evidence="8"/>
<dbReference type="InterPro" id="IPR004154">
    <property type="entry name" value="Anticodon-bd"/>
</dbReference>
<dbReference type="InterPro" id="IPR033656">
    <property type="entry name" value="HisRS_anticodon"/>
</dbReference>
<dbReference type="FunFam" id="3.40.50.800:FF:000012">
    <property type="entry name" value="Histidine--tRNA ligase, cytoplasmic"/>
    <property type="match status" value="1"/>
</dbReference>
<feature type="binding site" evidence="9">
    <location>
        <begin position="265"/>
        <end position="266"/>
    </location>
    <ligand>
        <name>L-histidine</name>
        <dbReference type="ChEBI" id="CHEBI:57595"/>
    </ligand>
</feature>
<dbReference type="InterPro" id="IPR041715">
    <property type="entry name" value="HisRS-like_core"/>
</dbReference>